<sequence length="504" mass="55701">MASRLPAVAALLCLLSYGKSLEIDKSDGGYKDLLISINKDVPYNETIVVNIKSLLRSSSHFLHRATNGLVYFKHVTINFPSTWPVRSSAHRLSSTMFEKSDVRIDLPAESQEQERPFTKQSILCGKPGEYIQLASTFLTKLHDSTTKTFGNPGHRTQNGQTECVLVKVSLRLQTGLWRFLPIQQNYMLHFTRIALCVSKRSLAQANMSKGIEVTFEETQHREDLPPRVVLALDVSDRMNGDDRMTFLKEAATRYVRDIADGSKSLGIITFSSTAAVHHPLMPVNVSTRQSFLNAVKDLKAAGDTCIGCGLQLTLQVLNTTDETPQGGIILLMSDGEENMKPKVNDVLPELMAAKVGVSTMAMGASADYQIEKLATMTDGKAFFFPDLHRNTAILMQIAFEESTTGEDSVYIRDGEWTIRLESASLQEVEVNIQVKSQARDPNDKPIRVKSEMAVLQVAKPDDAVILTEINKGYKVILDARVVAEVIGPNSPHKSTVPLYDDGLG</sequence>
<reference evidence="3" key="2">
    <citation type="submission" date="2021-09" db="EMBL/GenBank/DDBJ databases">
        <authorList>
            <person name="Jia N."/>
            <person name="Wang J."/>
            <person name="Shi W."/>
            <person name="Du L."/>
            <person name="Sun Y."/>
            <person name="Zhan W."/>
            <person name="Jiang J."/>
            <person name="Wang Q."/>
            <person name="Zhang B."/>
            <person name="Ji P."/>
            <person name="Sakyi L.B."/>
            <person name="Cui X."/>
            <person name="Yuan T."/>
            <person name="Jiang B."/>
            <person name="Yang W."/>
            <person name="Lam T.T.-Y."/>
            <person name="Chang Q."/>
            <person name="Ding S."/>
            <person name="Wang X."/>
            <person name="Zhu J."/>
            <person name="Ruan X."/>
            <person name="Zhao L."/>
            <person name="Wei J."/>
            <person name="Que T."/>
            <person name="Du C."/>
            <person name="Cheng J."/>
            <person name="Dai P."/>
            <person name="Han X."/>
            <person name="Huang E."/>
            <person name="Gao Y."/>
            <person name="Liu J."/>
            <person name="Shao H."/>
            <person name="Ye R."/>
            <person name="Li L."/>
            <person name="Wei W."/>
            <person name="Wang X."/>
            <person name="Wang C."/>
            <person name="Huo Q."/>
            <person name="Li W."/>
            <person name="Guo W."/>
            <person name="Chen H."/>
            <person name="Chen S."/>
            <person name="Zhou L."/>
            <person name="Zhou L."/>
            <person name="Ni X."/>
            <person name="Tian J."/>
            <person name="Zhou Y."/>
            <person name="Sheng Y."/>
            <person name="Liu T."/>
            <person name="Pan Y."/>
            <person name="Xia L."/>
            <person name="Li J."/>
            <person name="Zhao F."/>
            <person name="Cao W."/>
        </authorList>
    </citation>
    <scope>NUCLEOTIDE SEQUENCE</scope>
    <source>
        <strain evidence="3">Rmic-2018</strain>
        <tissue evidence="3">Larvae</tissue>
    </source>
</reference>
<dbReference type="AlphaFoldDB" id="A0A9J6EBL0"/>
<dbReference type="GO" id="GO:0032991">
    <property type="term" value="C:protein-containing complex"/>
    <property type="evidence" value="ECO:0007669"/>
    <property type="project" value="UniProtKB-ARBA"/>
</dbReference>
<name>A0A9J6EBL0_RHIMP</name>
<dbReference type="Proteomes" id="UP000821866">
    <property type="component" value="Chromosome 3"/>
</dbReference>
<dbReference type="InterPro" id="IPR036465">
    <property type="entry name" value="vWFA_dom_sf"/>
</dbReference>
<dbReference type="PROSITE" id="PS50234">
    <property type="entry name" value="VWFA"/>
    <property type="match status" value="1"/>
</dbReference>
<evidence type="ECO:0000256" key="1">
    <source>
        <dbReference type="SAM" id="SignalP"/>
    </source>
</evidence>
<dbReference type="Pfam" id="PF08434">
    <property type="entry name" value="CLCA"/>
    <property type="match status" value="1"/>
</dbReference>
<accession>A0A9J6EBL0</accession>
<dbReference type="PANTHER" id="PTHR10579:SF177">
    <property type="entry name" value="CALCIUM-ACTIVATED CHLORIDE CHANNEL REGULATOR 4-LIKE PROTEIN"/>
    <property type="match status" value="1"/>
</dbReference>
<dbReference type="SMART" id="SM00327">
    <property type="entry name" value="VWA"/>
    <property type="match status" value="1"/>
</dbReference>
<dbReference type="SUPFAM" id="SSF53300">
    <property type="entry name" value="vWA-like"/>
    <property type="match status" value="1"/>
</dbReference>
<dbReference type="VEuPathDB" id="VectorBase:LOC119163466"/>
<protein>
    <recommendedName>
        <fullName evidence="2">VWFA domain-containing protein</fullName>
    </recommendedName>
</protein>
<reference evidence="3" key="1">
    <citation type="journal article" date="2020" name="Cell">
        <title>Large-Scale Comparative Analyses of Tick Genomes Elucidate Their Genetic Diversity and Vector Capacities.</title>
        <authorList>
            <consortium name="Tick Genome and Microbiome Consortium (TIGMIC)"/>
            <person name="Jia N."/>
            <person name="Wang J."/>
            <person name="Shi W."/>
            <person name="Du L."/>
            <person name="Sun Y."/>
            <person name="Zhan W."/>
            <person name="Jiang J.F."/>
            <person name="Wang Q."/>
            <person name="Zhang B."/>
            <person name="Ji P."/>
            <person name="Bell-Sakyi L."/>
            <person name="Cui X.M."/>
            <person name="Yuan T.T."/>
            <person name="Jiang B.G."/>
            <person name="Yang W.F."/>
            <person name="Lam T.T."/>
            <person name="Chang Q.C."/>
            <person name="Ding S.J."/>
            <person name="Wang X.J."/>
            <person name="Zhu J.G."/>
            <person name="Ruan X.D."/>
            <person name="Zhao L."/>
            <person name="Wei J.T."/>
            <person name="Ye R.Z."/>
            <person name="Que T.C."/>
            <person name="Du C.H."/>
            <person name="Zhou Y.H."/>
            <person name="Cheng J.X."/>
            <person name="Dai P.F."/>
            <person name="Guo W.B."/>
            <person name="Han X.H."/>
            <person name="Huang E.J."/>
            <person name="Li L.F."/>
            <person name="Wei W."/>
            <person name="Gao Y.C."/>
            <person name="Liu J.Z."/>
            <person name="Shao H.Z."/>
            <person name="Wang X."/>
            <person name="Wang C.C."/>
            <person name="Yang T.C."/>
            <person name="Huo Q.B."/>
            <person name="Li W."/>
            <person name="Chen H.Y."/>
            <person name="Chen S.E."/>
            <person name="Zhou L.G."/>
            <person name="Ni X.B."/>
            <person name="Tian J.H."/>
            <person name="Sheng Y."/>
            <person name="Liu T."/>
            <person name="Pan Y.S."/>
            <person name="Xia L.Y."/>
            <person name="Li J."/>
            <person name="Zhao F."/>
            <person name="Cao W.C."/>
        </authorList>
    </citation>
    <scope>NUCLEOTIDE SEQUENCE</scope>
    <source>
        <strain evidence="3">Rmic-2018</strain>
    </source>
</reference>
<dbReference type="VEuPathDB" id="VectorBase:LOC119164850"/>
<feature type="signal peptide" evidence="1">
    <location>
        <begin position="1"/>
        <end position="20"/>
    </location>
</feature>
<feature type="domain" description="VWFA" evidence="2">
    <location>
        <begin position="227"/>
        <end position="403"/>
    </location>
</feature>
<comment type="caution">
    <text evidence="3">The sequence shown here is derived from an EMBL/GenBank/DDBJ whole genome shotgun (WGS) entry which is preliminary data.</text>
</comment>
<evidence type="ECO:0000313" key="3">
    <source>
        <dbReference type="EMBL" id="KAH8031907.1"/>
    </source>
</evidence>
<dbReference type="PANTHER" id="PTHR10579">
    <property type="entry name" value="CALCIUM-ACTIVATED CHLORIDE CHANNEL REGULATOR"/>
    <property type="match status" value="1"/>
</dbReference>
<evidence type="ECO:0000313" key="4">
    <source>
        <dbReference type="Proteomes" id="UP000821866"/>
    </source>
</evidence>
<organism evidence="3 4">
    <name type="scientific">Rhipicephalus microplus</name>
    <name type="common">Cattle tick</name>
    <name type="synonym">Boophilus microplus</name>
    <dbReference type="NCBI Taxonomy" id="6941"/>
    <lineage>
        <taxon>Eukaryota</taxon>
        <taxon>Metazoa</taxon>
        <taxon>Ecdysozoa</taxon>
        <taxon>Arthropoda</taxon>
        <taxon>Chelicerata</taxon>
        <taxon>Arachnida</taxon>
        <taxon>Acari</taxon>
        <taxon>Parasitiformes</taxon>
        <taxon>Ixodida</taxon>
        <taxon>Ixodoidea</taxon>
        <taxon>Ixodidae</taxon>
        <taxon>Rhipicephalinae</taxon>
        <taxon>Rhipicephalus</taxon>
        <taxon>Boophilus</taxon>
    </lineage>
</organism>
<keyword evidence="1" id="KW-0732">Signal</keyword>
<gene>
    <name evidence="3" type="ORF">HPB51_022105</name>
</gene>
<dbReference type="InterPro" id="IPR002035">
    <property type="entry name" value="VWF_A"/>
</dbReference>
<keyword evidence="4" id="KW-1185">Reference proteome</keyword>
<dbReference type="Gene3D" id="3.40.50.410">
    <property type="entry name" value="von Willebrand factor, type A domain"/>
    <property type="match status" value="1"/>
</dbReference>
<evidence type="ECO:0000259" key="2">
    <source>
        <dbReference type="PROSITE" id="PS50234"/>
    </source>
</evidence>
<dbReference type="CDD" id="cd00198">
    <property type="entry name" value="vWFA"/>
    <property type="match status" value="1"/>
</dbReference>
<dbReference type="Pfam" id="PF00092">
    <property type="entry name" value="VWA"/>
    <property type="match status" value="1"/>
</dbReference>
<proteinExistence type="predicted"/>
<dbReference type="EMBL" id="JABSTU010000005">
    <property type="protein sequence ID" value="KAH8031907.1"/>
    <property type="molecule type" value="Genomic_DNA"/>
</dbReference>
<dbReference type="InterPro" id="IPR013642">
    <property type="entry name" value="CLCA_N"/>
</dbReference>
<dbReference type="InterPro" id="IPR051266">
    <property type="entry name" value="CLCR"/>
</dbReference>
<feature type="chain" id="PRO_5039919018" description="VWFA domain-containing protein" evidence="1">
    <location>
        <begin position="21"/>
        <end position="504"/>
    </location>
</feature>